<comment type="similarity">
    <text evidence="3">Belongs to the polysaccharide lyase 4 family.</text>
</comment>
<dbReference type="Gene3D" id="2.60.120.260">
    <property type="entry name" value="Galactose-binding domain-like"/>
    <property type="match status" value="1"/>
</dbReference>
<dbReference type="OrthoDB" id="2130367at2759"/>
<dbReference type="CDD" id="cd10317">
    <property type="entry name" value="RGL4_C"/>
    <property type="match status" value="1"/>
</dbReference>
<dbReference type="InterPro" id="IPR013784">
    <property type="entry name" value="Carb-bd-like_fold"/>
</dbReference>
<dbReference type="Pfam" id="PF14683">
    <property type="entry name" value="CBM-like"/>
    <property type="match status" value="1"/>
</dbReference>
<dbReference type="InterPro" id="IPR011013">
    <property type="entry name" value="Gal_mutarotase_sf_dom"/>
</dbReference>
<dbReference type="GO" id="GO:0102210">
    <property type="term" value="F:rhamnogalacturonan endolyase activity"/>
    <property type="evidence" value="ECO:0007669"/>
    <property type="project" value="UniProtKB-EC"/>
</dbReference>
<comment type="caution">
    <text evidence="10">The sequence shown here is derived from an EMBL/GenBank/DDBJ whole genome shotgun (WGS) entry which is preliminary data.</text>
</comment>
<dbReference type="Proteomes" id="UP000327157">
    <property type="component" value="Chromosome 2"/>
</dbReference>
<evidence type="ECO:0000256" key="5">
    <source>
        <dbReference type="ARBA" id="ARBA00022525"/>
    </source>
</evidence>
<dbReference type="InterPro" id="IPR010325">
    <property type="entry name" value="Rhamnogal_lyase"/>
</dbReference>
<name>A0A5N5HHJ4_9ROSA</name>
<dbReference type="InterPro" id="IPR008979">
    <property type="entry name" value="Galactose-bd-like_sf"/>
</dbReference>
<dbReference type="Gene3D" id="2.60.40.1120">
    <property type="entry name" value="Carboxypeptidase-like, regulatory domain"/>
    <property type="match status" value="1"/>
</dbReference>
<dbReference type="GO" id="GO:0030246">
    <property type="term" value="F:carbohydrate binding"/>
    <property type="evidence" value="ECO:0007669"/>
    <property type="project" value="InterPro"/>
</dbReference>
<reference evidence="10 11" key="3">
    <citation type="submission" date="2019-11" db="EMBL/GenBank/DDBJ databases">
        <title>A de novo genome assembly of a pear dwarfing rootstock.</title>
        <authorList>
            <person name="Wang F."/>
            <person name="Wang J."/>
            <person name="Li S."/>
            <person name="Zhang Y."/>
            <person name="Fang M."/>
            <person name="Ma L."/>
            <person name="Zhao Y."/>
            <person name="Jiang S."/>
        </authorList>
    </citation>
    <scope>NUCLEOTIDE SEQUENCE [LARGE SCALE GENOMIC DNA]</scope>
    <source>
        <strain evidence="10">S2</strain>
        <tissue evidence="10">Leaf</tissue>
    </source>
</reference>
<evidence type="ECO:0000259" key="9">
    <source>
        <dbReference type="Pfam" id="PF14686"/>
    </source>
</evidence>
<dbReference type="EC" id="4.2.2.23" evidence="4"/>
<evidence type="ECO:0000256" key="6">
    <source>
        <dbReference type="ARBA" id="ARBA00022729"/>
    </source>
</evidence>
<dbReference type="SUPFAM" id="SSF49785">
    <property type="entry name" value="Galactose-binding domain-like"/>
    <property type="match status" value="1"/>
</dbReference>
<dbReference type="InterPro" id="IPR029413">
    <property type="entry name" value="RG-lyase_II"/>
</dbReference>
<reference evidence="10 11" key="1">
    <citation type="submission" date="2019-09" db="EMBL/GenBank/DDBJ databases">
        <authorList>
            <person name="Ou C."/>
        </authorList>
    </citation>
    <scope>NUCLEOTIDE SEQUENCE [LARGE SCALE GENOMIC DNA]</scope>
    <source>
        <strain evidence="10">S2</strain>
        <tissue evidence="10">Leaf</tissue>
    </source>
</reference>
<organism evidence="10 11">
    <name type="scientific">Pyrus ussuriensis x Pyrus communis</name>
    <dbReference type="NCBI Taxonomy" id="2448454"/>
    <lineage>
        <taxon>Eukaryota</taxon>
        <taxon>Viridiplantae</taxon>
        <taxon>Streptophyta</taxon>
        <taxon>Embryophyta</taxon>
        <taxon>Tracheophyta</taxon>
        <taxon>Spermatophyta</taxon>
        <taxon>Magnoliopsida</taxon>
        <taxon>eudicotyledons</taxon>
        <taxon>Gunneridae</taxon>
        <taxon>Pentapetalae</taxon>
        <taxon>rosids</taxon>
        <taxon>fabids</taxon>
        <taxon>Rosales</taxon>
        <taxon>Rosaceae</taxon>
        <taxon>Amygdaloideae</taxon>
        <taxon>Maleae</taxon>
        <taxon>Pyrus</taxon>
    </lineage>
</organism>
<dbReference type="SUPFAM" id="SSF74650">
    <property type="entry name" value="Galactose mutarotase-like"/>
    <property type="match status" value="1"/>
</dbReference>
<dbReference type="CDD" id="cd10316">
    <property type="entry name" value="RGL4_M"/>
    <property type="match status" value="1"/>
</dbReference>
<gene>
    <name evidence="10" type="ORF">D8674_021087</name>
</gene>
<dbReference type="CDD" id="cd10320">
    <property type="entry name" value="RGL4_N"/>
    <property type="match status" value="1"/>
</dbReference>
<dbReference type="InterPro" id="IPR029411">
    <property type="entry name" value="RG-lyase_III"/>
</dbReference>
<reference evidence="11" key="2">
    <citation type="submission" date="2019-10" db="EMBL/GenBank/DDBJ databases">
        <title>A de novo genome assembly of a pear dwarfing rootstock.</title>
        <authorList>
            <person name="Wang F."/>
            <person name="Wang J."/>
            <person name="Li S."/>
            <person name="Zhang Y."/>
            <person name="Fang M."/>
            <person name="Ma L."/>
            <person name="Zhao Y."/>
            <person name="Jiang S."/>
        </authorList>
    </citation>
    <scope>NUCLEOTIDE SEQUENCE [LARGE SCALE GENOMIC DNA]</scope>
</reference>
<dbReference type="InterPro" id="IPR051850">
    <property type="entry name" value="Polysacch_Lyase_4"/>
</dbReference>
<dbReference type="GO" id="GO:0005576">
    <property type="term" value="C:extracellular region"/>
    <property type="evidence" value="ECO:0007669"/>
    <property type="project" value="UniProtKB-SubCell"/>
</dbReference>
<comment type="catalytic activity">
    <reaction evidence="1">
        <text>Endotype eliminative cleavage of L-alpha-rhamnopyranosyl-(1-&gt;4)-alpha-D-galactopyranosyluronic acid bonds of rhamnogalacturonan I domains in ramified hairy regions of pectin leaving L-rhamnopyranose at the reducing end and 4-deoxy-4,5-unsaturated D-galactopyranosyluronic acid at the non-reducing end.</text>
        <dbReference type="EC" id="4.2.2.23"/>
    </reaction>
</comment>
<dbReference type="Gene3D" id="2.70.98.10">
    <property type="match status" value="1"/>
</dbReference>
<dbReference type="Pfam" id="PF14686">
    <property type="entry name" value="fn3_3"/>
    <property type="match status" value="1"/>
</dbReference>
<keyword evidence="5" id="KW-0964">Secreted</keyword>
<proteinExistence type="inferred from homology"/>
<sequence>MVFILFSTICIHLHNGIYIFFSTICIYHLNNGLVRLTFSFPEGDVVGIQYKGIENLLEVKTKPQGGYWDLNAGNYGYYTPYGTKFKIVTATPDQIEISFTKTYEFPSVTYKMQRGLTGFYTYAIFERLEGWPQLHIDQIRIAFKLRQDKFNRRPWQGRQLAYKEAVLLTNPSNPEFRGEVDDKYQYSRENKDTKVHGWICIDQAVGFWIITPSDEFLTAGPFKQVLTSHVGPTALSEFHSGHYVGSEVGMSYAEGEPWKKVFGPVYVYLNSDVPGSNQSNMSLSLWNNAKEQMLQEVNIAGQLLIRDSYINEGVFGASSAYVGLAAPGDVGSWQRECKGCQFWTRADNQGNFLIKNVRPGNYRMYATVPGIIGDYKYEAIVTIEPTSEINLGSLTFEPPRIGPILWEIGIPDQSAAEFYIPDPYPSLANHLFNNSHTNKFRQYSLWDRYADLYPDHDLIYNVGNDNHCDDWFFAHVTRNIGNDMYTGTTWHILFQLQNVTNTGDYILQLALASANGAELQVRLNDQSPNGGHHFTTRLMGKDNAIARHGIHGLHRLFSVVVPSFRLREGNNTIHLTQSRSANGPFSGIMYDYIRLEGPPPK</sequence>
<feature type="domain" description="Rhamnogalacturonan lyase" evidence="8">
    <location>
        <begin position="405"/>
        <end position="595"/>
    </location>
</feature>
<keyword evidence="7 10" id="KW-0456">Lyase</keyword>
<evidence type="ECO:0000256" key="3">
    <source>
        <dbReference type="ARBA" id="ARBA00010418"/>
    </source>
</evidence>
<dbReference type="PANTHER" id="PTHR32018">
    <property type="entry name" value="RHAMNOGALACTURONATE LYASE FAMILY PROTEIN"/>
    <property type="match status" value="1"/>
</dbReference>
<comment type="subcellular location">
    <subcellularLocation>
        <location evidence="2">Secreted</location>
    </subcellularLocation>
</comment>
<dbReference type="Pfam" id="PF06045">
    <property type="entry name" value="Rhamnogal_lyase"/>
    <property type="match status" value="1"/>
</dbReference>
<evidence type="ECO:0000256" key="1">
    <source>
        <dbReference type="ARBA" id="ARBA00001324"/>
    </source>
</evidence>
<feature type="domain" description="Rhamnogalacturonan lyase" evidence="9">
    <location>
        <begin position="318"/>
        <end position="390"/>
    </location>
</feature>
<dbReference type="SUPFAM" id="SSF49452">
    <property type="entry name" value="Starch-binding domain-like"/>
    <property type="match status" value="1"/>
</dbReference>
<dbReference type="EMBL" id="SMOL01000157">
    <property type="protein sequence ID" value="KAB2627469.1"/>
    <property type="molecule type" value="Genomic_DNA"/>
</dbReference>
<evidence type="ECO:0000313" key="11">
    <source>
        <dbReference type="Proteomes" id="UP000327157"/>
    </source>
</evidence>
<evidence type="ECO:0000313" key="10">
    <source>
        <dbReference type="EMBL" id="KAB2627469.1"/>
    </source>
</evidence>
<dbReference type="InterPro" id="IPR014718">
    <property type="entry name" value="GH-type_carb-bd"/>
</dbReference>
<evidence type="ECO:0000259" key="8">
    <source>
        <dbReference type="Pfam" id="PF14683"/>
    </source>
</evidence>
<evidence type="ECO:0000256" key="2">
    <source>
        <dbReference type="ARBA" id="ARBA00004613"/>
    </source>
</evidence>
<evidence type="ECO:0000256" key="7">
    <source>
        <dbReference type="ARBA" id="ARBA00023239"/>
    </source>
</evidence>
<evidence type="ECO:0000256" key="4">
    <source>
        <dbReference type="ARBA" id="ARBA00012437"/>
    </source>
</evidence>
<dbReference type="AlphaFoldDB" id="A0A5N5HHJ4"/>
<dbReference type="GO" id="GO:0005975">
    <property type="term" value="P:carbohydrate metabolic process"/>
    <property type="evidence" value="ECO:0007669"/>
    <property type="project" value="InterPro"/>
</dbReference>
<accession>A0A5N5HHJ4</accession>
<keyword evidence="11" id="KW-1185">Reference proteome</keyword>
<protein>
    <recommendedName>
        <fullName evidence="4">rhamnogalacturonan endolyase</fullName>
        <ecNumber evidence="4">4.2.2.23</ecNumber>
    </recommendedName>
</protein>
<keyword evidence="6" id="KW-0732">Signal</keyword>
<dbReference type="PANTHER" id="PTHR32018:SF6">
    <property type="entry name" value="RHAMNOGALACTURONAN ENDOLYASE"/>
    <property type="match status" value="1"/>
</dbReference>